<dbReference type="GO" id="GO:0005634">
    <property type="term" value="C:nucleus"/>
    <property type="evidence" value="ECO:0007669"/>
    <property type="project" value="UniProtKB-SubCell"/>
</dbReference>
<accession>A0A1A9W066</accession>
<dbReference type="Proteomes" id="UP000091820">
    <property type="component" value="Unassembled WGS sequence"/>
</dbReference>
<feature type="region of interest" description="Disordered" evidence="4">
    <location>
        <begin position="1"/>
        <end position="27"/>
    </location>
</feature>
<name>A0A1A9W066_9MUSC</name>
<dbReference type="InterPro" id="IPR009057">
    <property type="entry name" value="Homeodomain-like_sf"/>
</dbReference>
<dbReference type="Pfam" id="PF03221">
    <property type="entry name" value="HTH_Tnp_Tc5"/>
    <property type="match status" value="1"/>
</dbReference>
<evidence type="ECO:0000313" key="6">
    <source>
        <dbReference type="EnsemblMetazoa" id="GBRI001244-PA"/>
    </source>
</evidence>
<dbReference type="SUPFAM" id="SSF46689">
    <property type="entry name" value="Homeodomain-like"/>
    <property type="match status" value="1"/>
</dbReference>
<keyword evidence="3" id="KW-0539">Nucleus</keyword>
<dbReference type="Pfam" id="PF04218">
    <property type="entry name" value="CENP-B_N"/>
    <property type="match status" value="1"/>
</dbReference>
<dbReference type="VEuPathDB" id="VectorBase:GBRI001244"/>
<protein>
    <recommendedName>
        <fullName evidence="5">HTH CENPB-type domain-containing protein</fullName>
    </recommendedName>
</protein>
<evidence type="ECO:0000259" key="5">
    <source>
        <dbReference type="SMART" id="SM00674"/>
    </source>
</evidence>
<reference evidence="7" key="1">
    <citation type="submission" date="2014-03" db="EMBL/GenBank/DDBJ databases">
        <authorList>
            <person name="Aksoy S."/>
            <person name="Warren W."/>
            <person name="Wilson R.K."/>
        </authorList>
    </citation>
    <scope>NUCLEOTIDE SEQUENCE [LARGE SCALE GENOMIC DNA]</scope>
    <source>
        <strain evidence="7">IAEA</strain>
    </source>
</reference>
<dbReference type="AlphaFoldDB" id="A0A1A9W066"/>
<dbReference type="Gene3D" id="1.10.10.60">
    <property type="entry name" value="Homeodomain-like"/>
    <property type="match status" value="1"/>
</dbReference>
<feature type="region of interest" description="Disordered" evidence="4">
    <location>
        <begin position="345"/>
        <end position="367"/>
    </location>
</feature>
<keyword evidence="2" id="KW-0238">DNA-binding</keyword>
<reference evidence="6" key="2">
    <citation type="submission" date="2020-05" db="UniProtKB">
        <authorList>
            <consortium name="EnsemblMetazoa"/>
        </authorList>
    </citation>
    <scope>IDENTIFICATION</scope>
    <source>
        <strain evidence="6">IAEA</strain>
    </source>
</reference>
<dbReference type="InterPro" id="IPR006600">
    <property type="entry name" value="HTH_CenpB_DNA-bd_dom"/>
</dbReference>
<evidence type="ECO:0000256" key="1">
    <source>
        <dbReference type="ARBA" id="ARBA00004123"/>
    </source>
</evidence>
<evidence type="ECO:0000256" key="4">
    <source>
        <dbReference type="SAM" id="MobiDB-lite"/>
    </source>
</evidence>
<dbReference type="EnsemblMetazoa" id="GBRI001244-RA">
    <property type="protein sequence ID" value="GBRI001244-PA"/>
    <property type="gene ID" value="GBRI001244"/>
</dbReference>
<proteinExistence type="predicted"/>
<dbReference type="InterPro" id="IPR007889">
    <property type="entry name" value="HTH_Psq"/>
</dbReference>
<evidence type="ECO:0000313" key="7">
    <source>
        <dbReference type="Proteomes" id="UP000091820"/>
    </source>
</evidence>
<dbReference type="SMART" id="SM00674">
    <property type="entry name" value="CENPB"/>
    <property type="match status" value="1"/>
</dbReference>
<sequence length="381" mass="43164">MKINIKNNNDDNTSSNNNNNIDSKIKSNPGNPKIVKVIFDNRIKRKNVLALNEKVAAIREHEKRPIHRNIGRMFHCSPDQIKRIVQQKDAILSACEQRTRKQDGKTLEMKVGRVSMLGKAVYEWIRRMMYYKDILITDGLIQKMALQFKSAMGLQHSFPCQDWCDKFCQIYHVTETDSKLLNIGYTTAHSVQIKDVIKDALSECSPEDEKLKEEERDDRREHEFIENVDGLKRVEKNSRNQQATITTLALPLPQLQVALPIQTNGLLGTGQKVLVATPITTAGERTGATLMTMTSIPLATIAQSTQSVISNLISQNNLLRGAASSNAHMSQITVPPPMTDIKKEIKEEPKDADNDEDDDFLMADSIQIKNEYHRSKKSVKR</sequence>
<keyword evidence="7" id="KW-1185">Reference proteome</keyword>
<feature type="domain" description="HTH CENPB-type" evidence="5">
    <location>
        <begin position="111"/>
        <end position="177"/>
    </location>
</feature>
<dbReference type="STRING" id="37001.A0A1A9W066"/>
<dbReference type="GO" id="GO:0003677">
    <property type="term" value="F:DNA binding"/>
    <property type="evidence" value="ECO:0007669"/>
    <property type="project" value="UniProtKB-KW"/>
</dbReference>
<organism evidence="6 7">
    <name type="scientific">Glossina brevipalpis</name>
    <dbReference type="NCBI Taxonomy" id="37001"/>
    <lineage>
        <taxon>Eukaryota</taxon>
        <taxon>Metazoa</taxon>
        <taxon>Ecdysozoa</taxon>
        <taxon>Arthropoda</taxon>
        <taxon>Hexapoda</taxon>
        <taxon>Insecta</taxon>
        <taxon>Pterygota</taxon>
        <taxon>Neoptera</taxon>
        <taxon>Endopterygota</taxon>
        <taxon>Diptera</taxon>
        <taxon>Brachycera</taxon>
        <taxon>Muscomorpha</taxon>
        <taxon>Hippoboscoidea</taxon>
        <taxon>Glossinidae</taxon>
        <taxon>Glossina</taxon>
    </lineage>
</organism>
<evidence type="ECO:0000256" key="2">
    <source>
        <dbReference type="ARBA" id="ARBA00023125"/>
    </source>
</evidence>
<evidence type="ECO:0000256" key="3">
    <source>
        <dbReference type="ARBA" id="ARBA00023242"/>
    </source>
</evidence>
<comment type="subcellular location">
    <subcellularLocation>
        <location evidence="1">Nucleus</location>
    </subcellularLocation>
</comment>